<accession>A0A0F9P749</accession>
<dbReference type="InterPro" id="IPR050300">
    <property type="entry name" value="GDXG_lipolytic_enzyme"/>
</dbReference>
<dbReference type="Gene3D" id="3.40.50.1820">
    <property type="entry name" value="alpha/beta hydrolase"/>
    <property type="match status" value="1"/>
</dbReference>
<sequence length="342" mass="38837">MVDIPPEIKWFAKLYLQETKYIRPDLLDLLRINVIENYNSFVEYGKIYEKEKDENYIDAFKRQDSSFMYRWGKYQIERAAIRNPLPNDVKVKHELNESMRGNWIDVPEANQDHVIMYIHGGAYVGGSIDALLLPYRVAKATGVRLINVHYGLAPRHPFPEGLDYVFRAYKWLLNDFKPQNIIIGGESAGGGLTLALLLKLRDDSLPLPATAFGFAPWTDLAFQGASYKVNAKSAATLHEIRLRTSVKIYLSGSETDPFHPYVSPVYDDLAGLPPLLIHVGGLEIFVSDAVQLAENARVAGVKVTYKRYDGMPHVFQMLDFSLPEVKDSFNEICKFVQGKFNL</sequence>
<dbReference type="Pfam" id="PF07859">
    <property type="entry name" value="Abhydrolase_3"/>
    <property type="match status" value="1"/>
</dbReference>
<name>A0A0F9P749_9ZZZZ</name>
<dbReference type="SUPFAM" id="SSF53474">
    <property type="entry name" value="alpha/beta-Hydrolases"/>
    <property type="match status" value="1"/>
</dbReference>
<evidence type="ECO:0000313" key="3">
    <source>
        <dbReference type="EMBL" id="KKN20232.1"/>
    </source>
</evidence>
<feature type="domain" description="Alpha/beta hydrolase fold-3" evidence="2">
    <location>
        <begin position="115"/>
        <end position="316"/>
    </location>
</feature>
<dbReference type="GO" id="GO:0016787">
    <property type="term" value="F:hydrolase activity"/>
    <property type="evidence" value="ECO:0007669"/>
    <property type="project" value="UniProtKB-KW"/>
</dbReference>
<dbReference type="EMBL" id="LAZR01003262">
    <property type="protein sequence ID" value="KKN20232.1"/>
    <property type="molecule type" value="Genomic_DNA"/>
</dbReference>
<comment type="caution">
    <text evidence="3">The sequence shown here is derived from an EMBL/GenBank/DDBJ whole genome shotgun (WGS) entry which is preliminary data.</text>
</comment>
<dbReference type="InterPro" id="IPR013094">
    <property type="entry name" value="AB_hydrolase_3"/>
</dbReference>
<dbReference type="InterPro" id="IPR029058">
    <property type="entry name" value="AB_hydrolase_fold"/>
</dbReference>
<dbReference type="PANTHER" id="PTHR48081:SF8">
    <property type="entry name" value="ALPHA_BETA HYDROLASE FOLD-3 DOMAIN-CONTAINING PROTEIN-RELATED"/>
    <property type="match status" value="1"/>
</dbReference>
<evidence type="ECO:0000256" key="1">
    <source>
        <dbReference type="ARBA" id="ARBA00022801"/>
    </source>
</evidence>
<keyword evidence="1" id="KW-0378">Hydrolase</keyword>
<proteinExistence type="predicted"/>
<gene>
    <name evidence="3" type="ORF">LCGC14_0937650</name>
</gene>
<evidence type="ECO:0000259" key="2">
    <source>
        <dbReference type="Pfam" id="PF07859"/>
    </source>
</evidence>
<dbReference type="PANTHER" id="PTHR48081">
    <property type="entry name" value="AB HYDROLASE SUPERFAMILY PROTEIN C4A8.06C"/>
    <property type="match status" value="1"/>
</dbReference>
<dbReference type="AlphaFoldDB" id="A0A0F9P749"/>
<reference evidence="3" key="1">
    <citation type="journal article" date="2015" name="Nature">
        <title>Complex archaea that bridge the gap between prokaryotes and eukaryotes.</title>
        <authorList>
            <person name="Spang A."/>
            <person name="Saw J.H."/>
            <person name="Jorgensen S.L."/>
            <person name="Zaremba-Niedzwiedzka K."/>
            <person name="Martijn J."/>
            <person name="Lind A.E."/>
            <person name="van Eijk R."/>
            <person name="Schleper C."/>
            <person name="Guy L."/>
            <person name="Ettema T.J."/>
        </authorList>
    </citation>
    <scope>NUCLEOTIDE SEQUENCE</scope>
</reference>
<organism evidence="3">
    <name type="scientific">marine sediment metagenome</name>
    <dbReference type="NCBI Taxonomy" id="412755"/>
    <lineage>
        <taxon>unclassified sequences</taxon>
        <taxon>metagenomes</taxon>
        <taxon>ecological metagenomes</taxon>
    </lineage>
</organism>
<protein>
    <recommendedName>
        <fullName evidence="2">Alpha/beta hydrolase fold-3 domain-containing protein</fullName>
    </recommendedName>
</protein>